<proteinExistence type="predicted"/>
<feature type="domain" description="Integrase catalytic" evidence="1">
    <location>
        <begin position="149"/>
        <end position="351"/>
    </location>
</feature>
<dbReference type="Proteomes" id="UP000062519">
    <property type="component" value="Chromosome 2"/>
</dbReference>
<dbReference type="GO" id="GO:0015074">
    <property type="term" value="P:DNA integration"/>
    <property type="evidence" value="ECO:0007669"/>
    <property type="project" value="InterPro"/>
</dbReference>
<evidence type="ECO:0000313" key="3">
    <source>
        <dbReference type="Proteomes" id="UP000062519"/>
    </source>
</evidence>
<dbReference type="Gene3D" id="3.30.420.10">
    <property type="entry name" value="Ribonuclease H-like superfamily/Ribonuclease H"/>
    <property type="match status" value="1"/>
</dbReference>
<dbReference type="PANTHER" id="PTHR35004">
    <property type="entry name" value="TRANSPOSASE RV3428C-RELATED"/>
    <property type="match status" value="1"/>
</dbReference>
<sequence length="599" mass="65778">MSAVLNERIVAVAQAARAAGHGKKGAIYNAACRELGLSFTTLMRKLKEATVTTQRKRRVDAGQSSLTRDEAMLISATLIESTRKNGKRLYSVGDAAQTLHANGMIRAEFLDESTGELRPLSDSAIQRALRMYGVHPDQLLAPAPVTELASLHPNHVWQIDASLCVLYYLKPAADARANGLRVMDHAEFYKNKPKNLARIAADRVWSYEISDHASDWIYTEYVMGAESGENLCSTLINAMQERGGADLLHGVPRILMLDAGSANTASMTRNLCRSLGIELIVHKVGNARATGQVENARNLIERKFEPGLKFQPVTSLDELNALAKRWRVHFNATETHSRHGATRSEAWMRITAQQLIKAPSLDVCRELAVAAPESRKVTPKLRVSFRGEEYDVSSVPGVMVGEKLMITRNPWRDDAAQAVLTGEDGHETFFVVPVVTRTEFGYAESAAVIGETYRRHADTPAQHALRQIEQLVTGTSTAAEADAARKGKALPFGGRLDPYKHLDEADLPTYLPRRGTEHDLVAPRVELAPLTLIEAAKQIKAAVEAAGVDWSADRFRWLQQRYPDGVPQEQLDAIVAELTGPRAGQQQPLQLVRAAAGGQ</sequence>
<reference evidence="2 3" key="1">
    <citation type="submission" date="2015-12" db="EMBL/GenBank/DDBJ databases">
        <title>Diversity of Burkholderia near neighbor genomes.</title>
        <authorList>
            <person name="Sahl J."/>
            <person name="Wagner D."/>
            <person name="Keim P."/>
        </authorList>
    </citation>
    <scope>NUCLEOTIDE SEQUENCE [LARGE SCALE GENOMIC DNA]</scope>
    <source>
        <strain evidence="2 3">BDU6</strain>
    </source>
</reference>
<dbReference type="PROSITE" id="PS50994">
    <property type="entry name" value="INTEGRASE"/>
    <property type="match status" value="1"/>
</dbReference>
<keyword evidence="3" id="KW-1185">Reference proteome</keyword>
<evidence type="ECO:0000313" key="2">
    <source>
        <dbReference type="EMBL" id="AOJ05107.1"/>
    </source>
</evidence>
<dbReference type="InterPro" id="IPR036397">
    <property type="entry name" value="RNaseH_sf"/>
</dbReference>
<organism evidence="2 3">
    <name type="scientific">Burkholderia mayonis</name>
    <dbReference type="NCBI Taxonomy" id="1385591"/>
    <lineage>
        <taxon>Bacteria</taxon>
        <taxon>Pseudomonadati</taxon>
        <taxon>Pseudomonadota</taxon>
        <taxon>Betaproteobacteria</taxon>
        <taxon>Burkholderiales</taxon>
        <taxon>Burkholderiaceae</taxon>
        <taxon>Burkholderia</taxon>
        <taxon>pseudomallei group</taxon>
    </lineage>
</organism>
<accession>A0A1B4FN73</accession>
<name>A0A1B4FN73_9BURK</name>
<gene>
    <name evidence="2" type="ORF">WS70_25655</name>
</gene>
<dbReference type="GO" id="GO:0003676">
    <property type="term" value="F:nucleic acid binding"/>
    <property type="evidence" value="ECO:0007669"/>
    <property type="project" value="InterPro"/>
</dbReference>
<dbReference type="InterPro" id="IPR001584">
    <property type="entry name" value="Integrase_cat-core"/>
</dbReference>
<dbReference type="SUPFAM" id="SSF53098">
    <property type="entry name" value="Ribonuclease H-like"/>
    <property type="match status" value="1"/>
</dbReference>
<dbReference type="EMBL" id="CP013387">
    <property type="protein sequence ID" value="AOJ05107.1"/>
    <property type="molecule type" value="Genomic_DNA"/>
</dbReference>
<protein>
    <submittedName>
        <fullName evidence="2">Integrase</fullName>
    </submittedName>
</protein>
<evidence type="ECO:0000259" key="1">
    <source>
        <dbReference type="PROSITE" id="PS50994"/>
    </source>
</evidence>
<dbReference type="PANTHER" id="PTHR35004:SF7">
    <property type="entry name" value="INTEGRASE PROTEIN"/>
    <property type="match status" value="1"/>
</dbReference>
<dbReference type="InterPro" id="IPR012337">
    <property type="entry name" value="RNaseH-like_sf"/>
</dbReference>
<dbReference type="RefSeq" id="WP_059598260.1">
    <property type="nucleotide sequence ID" value="NZ_CP013387.1"/>
</dbReference>
<dbReference type="KEGG" id="buu:WS70_25655"/>
<dbReference type="AlphaFoldDB" id="A0A1B4FN73"/>